<organism evidence="2 3">
    <name type="scientific">Ktedonospora formicarum</name>
    <dbReference type="NCBI Taxonomy" id="2778364"/>
    <lineage>
        <taxon>Bacteria</taxon>
        <taxon>Bacillati</taxon>
        <taxon>Chloroflexota</taxon>
        <taxon>Ktedonobacteria</taxon>
        <taxon>Ktedonobacterales</taxon>
        <taxon>Ktedonobacteraceae</taxon>
        <taxon>Ktedonospora</taxon>
    </lineage>
</organism>
<evidence type="ECO:0008006" key="4">
    <source>
        <dbReference type="Google" id="ProtNLM"/>
    </source>
</evidence>
<gene>
    <name evidence="2" type="ORF">KSX_56830</name>
</gene>
<dbReference type="SUPFAM" id="SSF46689">
    <property type="entry name" value="Homeodomain-like"/>
    <property type="match status" value="1"/>
</dbReference>
<dbReference type="Pfam" id="PF13565">
    <property type="entry name" value="HTH_32"/>
    <property type="match status" value="1"/>
</dbReference>
<feature type="region of interest" description="Disordered" evidence="1">
    <location>
        <begin position="149"/>
        <end position="174"/>
    </location>
</feature>
<evidence type="ECO:0000256" key="1">
    <source>
        <dbReference type="SAM" id="MobiDB-lite"/>
    </source>
</evidence>
<keyword evidence="3" id="KW-1185">Reference proteome</keyword>
<dbReference type="RefSeq" id="WP_220196796.1">
    <property type="nucleotide sequence ID" value="NZ_BNJF01000003.1"/>
</dbReference>
<dbReference type="EMBL" id="BNJF01000003">
    <property type="protein sequence ID" value="GHO47520.1"/>
    <property type="molecule type" value="Genomic_DNA"/>
</dbReference>
<dbReference type="Proteomes" id="UP000612362">
    <property type="component" value="Unassembled WGS sequence"/>
</dbReference>
<sequence length="174" mass="20075">MRAPLEIPSLTTEELEALEKLYRTTKDPRLRTRAQIILLAGEQQLRVSVIAPIVREATQTVRNWLKRWMAEGIEGLKDRPMPGPPPKITQAYKEQVLAAVRRRPRSLDQPYSMWALQRLADYMAEQTGIRASIETVRQVLKAGEVVLSRPQHKVSSPDPEYLEKKRRSKRRVTV</sequence>
<protein>
    <recommendedName>
        <fullName evidence="4">Transposase</fullName>
    </recommendedName>
</protein>
<dbReference type="InterPro" id="IPR009057">
    <property type="entry name" value="Homeodomain-like_sf"/>
</dbReference>
<feature type="compositionally biased region" description="Basic residues" evidence="1">
    <location>
        <begin position="164"/>
        <end position="174"/>
    </location>
</feature>
<name>A0A8J3I624_9CHLR</name>
<accession>A0A8J3I624</accession>
<comment type="caution">
    <text evidence="2">The sequence shown here is derived from an EMBL/GenBank/DDBJ whole genome shotgun (WGS) entry which is preliminary data.</text>
</comment>
<proteinExistence type="predicted"/>
<reference evidence="2" key="1">
    <citation type="submission" date="2020-10" db="EMBL/GenBank/DDBJ databases">
        <title>Taxonomic study of unclassified bacteria belonging to the class Ktedonobacteria.</title>
        <authorList>
            <person name="Yabe S."/>
            <person name="Wang C.M."/>
            <person name="Zheng Y."/>
            <person name="Sakai Y."/>
            <person name="Cavaletti L."/>
            <person name="Monciardini P."/>
            <person name="Donadio S."/>
        </authorList>
    </citation>
    <scope>NUCLEOTIDE SEQUENCE</scope>
    <source>
        <strain evidence="2">SOSP1-1</strain>
    </source>
</reference>
<evidence type="ECO:0000313" key="2">
    <source>
        <dbReference type="EMBL" id="GHO47520.1"/>
    </source>
</evidence>
<evidence type="ECO:0000313" key="3">
    <source>
        <dbReference type="Proteomes" id="UP000612362"/>
    </source>
</evidence>
<dbReference type="AlphaFoldDB" id="A0A8J3I624"/>